<evidence type="ECO:0000313" key="2">
    <source>
        <dbReference type="Proteomes" id="UP000008635"/>
    </source>
</evidence>
<dbReference type="EMBL" id="CP002454">
    <property type="protein sequence ID" value="ADV67421.1"/>
    <property type="molecule type" value="Genomic_DNA"/>
</dbReference>
<protein>
    <submittedName>
        <fullName evidence="1">Uncharacterized protein</fullName>
    </submittedName>
</protein>
<keyword evidence="2" id="KW-1185">Reference proteome</keyword>
<organism evidence="1 2">
    <name type="scientific">Deinococcus maricopensis (strain DSM 21211 / LMG 22137 / NRRL B-23946 / LB-34)</name>
    <dbReference type="NCBI Taxonomy" id="709986"/>
    <lineage>
        <taxon>Bacteria</taxon>
        <taxon>Thermotogati</taxon>
        <taxon>Deinococcota</taxon>
        <taxon>Deinococci</taxon>
        <taxon>Deinococcales</taxon>
        <taxon>Deinococcaceae</taxon>
        <taxon>Deinococcus</taxon>
    </lineage>
</organism>
<dbReference type="HOGENOM" id="CLU_3098037_0_0_0"/>
<dbReference type="AlphaFoldDB" id="E8U8N2"/>
<sequence length="51" mass="6003">MSEFFRLQAHMFKKKTEKNDASFTQRIHERILQGLFASTPFQTHPARILPA</sequence>
<dbReference type="STRING" id="709986.Deima_1772"/>
<evidence type="ECO:0000313" key="1">
    <source>
        <dbReference type="EMBL" id="ADV67421.1"/>
    </source>
</evidence>
<dbReference type="RefSeq" id="WP_013556926.1">
    <property type="nucleotide sequence ID" value="NC_014958.1"/>
</dbReference>
<name>E8U8N2_DEIML</name>
<dbReference type="KEGG" id="dmr:Deima_1772"/>
<accession>E8U8N2</accession>
<dbReference type="Proteomes" id="UP000008635">
    <property type="component" value="Chromosome"/>
</dbReference>
<proteinExistence type="predicted"/>
<reference evidence="2" key="2">
    <citation type="submission" date="2011-01" db="EMBL/GenBank/DDBJ databases">
        <title>The complete genome of Deinococcus maricopensis DSM 21211.</title>
        <authorList>
            <consortium name="US DOE Joint Genome Institute (JGI-PGF)"/>
            <person name="Lucas S."/>
            <person name="Copeland A."/>
            <person name="Lapidus A."/>
            <person name="Goodwin L."/>
            <person name="Pitluck S."/>
            <person name="Kyrpides N."/>
            <person name="Mavromatis K."/>
            <person name="Pagani I."/>
            <person name="Ivanova N."/>
            <person name="Ovchinnikova G."/>
            <person name="Zeytun A."/>
            <person name="Detter J.C."/>
            <person name="Han C."/>
            <person name="Land M."/>
            <person name="Hauser L."/>
            <person name="Markowitz V."/>
            <person name="Cheng J.-F."/>
            <person name="Hugenholtz P."/>
            <person name="Woyke T."/>
            <person name="Wu D."/>
            <person name="Pukall R."/>
            <person name="Gehrich-Schroeter G."/>
            <person name="Brambilla E."/>
            <person name="Klenk H.-P."/>
            <person name="Eisen J.A."/>
        </authorList>
    </citation>
    <scope>NUCLEOTIDE SEQUENCE [LARGE SCALE GENOMIC DNA]</scope>
    <source>
        <strain evidence="2">DSM 21211 / LMG 22137 / NRRL B-23946 / LB-34</strain>
    </source>
</reference>
<reference evidence="1 2" key="1">
    <citation type="journal article" date="2011" name="Stand. Genomic Sci.">
        <title>Complete genome sequence of Deinococcus maricopensis type strain (LB-34).</title>
        <authorList>
            <person name="Pukall R."/>
            <person name="Zeytun A."/>
            <person name="Lucas S."/>
            <person name="Lapidus A."/>
            <person name="Hammon N."/>
            <person name="Deshpande S."/>
            <person name="Nolan M."/>
            <person name="Cheng J.F."/>
            <person name="Pitluck S."/>
            <person name="Liolios K."/>
            <person name="Pagani I."/>
            <person name="Mikhailova N."/>
            <person name="Ivanova N."/>
            <person name="Mavromatis K."/>
            <person name="Pati A."/>
            <person name="Tapia R."/>
            <person name="Han C."/>
            <person name="Goodwin L."/>
            <person name="Chen A."/>
            <person name="Palaniappan K."/>
            <person name="Land M."/>
            <person name="Hauser L."/>
            <person name="Chang Y.J."/>
            <person name="Jeffries C.D."/>
            <person name="Brambilla E.M."/>
            <person name="Rohde M."/>
            <person name="Goker M."/>
            <person name="Detter J.C."/>
            <person name="Woyke T."/>
            <person name="Bristow J."/>
            <person name="Eisen J.A."/>
            <person name="Markowitz V."/>
            <person name="Hugenholtz P."/>
            <person name="Kyrpides N.C."/>
            <person name="Klenk H.P."/>
        </authorList>
    </citation>
    <scope>NUCLEOTIDE SEQUENCE [LARGE SCALE GENOMIC DNA]</scope>
    <source>
        <strain evidence="2">DSM 21211 / LMG 22137 / NRRL B-23946 / LB-34</strain>
    </source>
</reference>
<gene>
    <name evidence="1" type="ordered locus">Deima_1772</name>
</gene>